<name>A0A0N5A107_PARTI</name>
<feature type="region of interest" description="Disordered" evidence="1">
    <location>
        <begin position="658"/>
        <end position="734"/>
    </location>
</feature>
<sequence length="777" mass="85044">MGMGMRAMARLGGGIAATALAAIFAAPAMAQDVLGFQARLQRHRHGARPDHGVLRRHAGDDGRLRQLLHPDHDRGAGHGLPASEQHLLLADLLRLLPADPVDVRRWRAGARVRRGLDLLSAAVDHGARRAVVRPGDLLAARRGRLVDPGRDQLHHHHLQHARPGHDPAPHAAVRLGRADHRLPAADFAAGSGGRHHHAADGPVYSDPAGLRHDLAHRLDLLEEADLRLPRDGLRHGRHRLHRLHRVGAPHVYGRHEREPARLFRGGDHDHRRAHGREDLQLDRHHVGRLDHLQDAHAVGDGLHLPVHRRRRDRRGPVERRHRLQPARHLLRRGALPLCAVAGRHLLDLRRLLLLVREDVRGEVQRVPGPGALLDHVHRREPDLLPATLPGPAGHAAALRRLSGSLHLLEPRFLGGLCHHHRRRRRLHGDAAGVGHPSPQGRGQPTRRGRPSATGRAAFALYDHDRSPRPRDPARHQRPAGRFLPAAEAARHVAGGVHRRHRPDRGSGAAGLDQRHCRHPVHRRGRRRGRRAQHGRRGRDRRPDAPHPRPSGRRRTRAQERRHRLRHGAVGLLGHAVGHDDQLAGGGAAGSDHRLLRLALHPGAEAPDAAEYRHRRSGGRLSPGDRLGGRDGRRPVAGLAAVPDHLHLDAAAHLGPGPLFGRGLRQGGHSDDAGGARRQVHPPADPALHPGLRAGGDRPGADGAGRADLSGGVDRRRRGLPGPGAAALSLGRGQTGPQPVRLFHSISYGAVLSPAGRAPAWRWRLNPYVPTQIRQTDR</sequence>
<protein>
    <submittedName>
        <fullName evidence="3">NADH-ubiquinone oxidoreductase chain N</fullName>
    </submittedName>
</protein>
<feature type="compositionally biased region" description="Basic residues" evidence="1">
    <location>
        <begin position="515"/>
        <end position="539"/>
    </location>
</feature>
<dbReference type="WBParaSite" id="PTRK_0001528800.1">
    <property type="protein sequence ID" value="PTRK_0001528800.1"/>
    <property type="gene ID" value="PTRK_0001528800"/>
</dbReference>
<evidence type="ECO:0000313" key="2">
    <source>
        <dbReference type="Proteomes" id="UP000038045"/>
    </source>
</evidence>
<dbReference type="Proteomes" id="UP000038045">
    <property type="component" value="Unplaced"/>
</dbReference>
<organism evidence="2 3">
    <name type="scientific">Parastrongyloides trichosuri</name>
    <name type="common">Possum-specific nematode worm</name>
    <dbReference type="NCBI Taxonomy" id="131310"/>
    <lineage>
        <taxon>Eukaryota</taxon>
        <taxon>Metazoa</taxon>
        <taxon>Ecdysozoa</taxon>
        <taxon>Nematoda</taxon>
        <taxon>Chromadorea</taxon>
        <taxon>Rhabditida</taxon>
        <taxon>Tylenchina</taxon>
        <taxon>Panagrolaimomorpha</taxon>
        <taxon>Strongyloidoidea</taxon>
        <taxon>Strongyloididae</taxon>
        <taxon>Parastrongyloides</taxon>
    </lineage>
</organism>
<feature type="region of interest" description="Disordered" evidence="1">
    <location>
        <begin position="490"/>
        <end position="560"/>
    </location>
</feature>
<feature type="region of interest" description="Disordered" evidence="1">
    <location>
        <begin position="606"/>
        <end position="635"/>
    </location>
</feature>
<evidence type="ECO:0000256" key="1">
    <source>
        <dbReference type="SAM" id="MobiDB-lite"/>
    </source>
</evidence>
<evidence type="ECO:0000313" key="3">
    <source>
        <dbReference type="WBParaSite" id="PTRK_0001528800.1"/>
    </source>
</evidence>
<reference evidence="3" key="1">
    <citation type="submission" date="2017-02" db="UniProtKB">
        <authorList>
            <consortium name="WormBaseParasite"/>
        </authorList>
    </citation>
    <scope>IDENTIFICATION</scope>
</reference>
<keyword evidence="2" id="KW-1185">Reference proteome</keyword>
<feature type="compositionally biased region" description="Basic residues" evidence="1">
    <location>
        <begin position="549"/>
        <end position="560"/>
    </location>
</feature>
<dbReference type="AlphaFoldDB" id="A0A0N5A107"/>
<feature type="region of interest" description="Disordered" evidence="1">
    <location>
        <begin position="427"/>
        <end position="454"/>
    </location>
</feature>
<proteinExistence type="predicted"/>
<feature type="compositionally biased region" description="Low complexity" evidence="1">
    <location>
        <begin position="722"/>
        <end position="731"/>
    </location>
</feature>
<accession>A0A0N5A107</accession>